<comment type="subcellular location">
    <subcellularLocation>
        <location evidence="1">Membrane</location>
        <topology evidence="1">Single-pass type IV membrane protein</topology>
    </subcellularLocation>
</comment>
<dbReference type="OrthoDB" id="3980975at2759"/>
<keyword evidence="2" id="KW-0813">Transport</keyword>
<evidence type="ECO:0000259" key="7">
    <source>
        <dbReference type="Pfam" id="PF03908"/>
    </source>
</evidence>
<dbReference type="Pfam" id="PF03908">
    <property type="entry name" value="Sec20"/>
    <property type="match status" value="1"/>
</dbReference>
<dbReference type="RefSeq" id="XP_019040356.1">
    <property type="nucleotide sequence ID" value="XM_019185530.1"/>
</dbReference>
<proteinExistence type="predicted"/>
<accession>A0A1E3P6U6</accession>
<name>A0A1E3P6U6_WICAA</name>
<evidence type="ECO:0000313" key="9">
    <source>
        <dbReference type="Proteomes" id="UP000094112"/>
    </source>
</evidence>
<keyword evidence="5 6" id="KW-0472">Membrane</keyword>
<dbReference type="GeneID" id="30202776"/>
<dbReference type="STRING" id="683960.A0A1E3P6U6"/>
<evidence type="ECO:0000256" key="4">
    <source>
        <dbReference type="ARBA" id="ARBA00022989"/>
    </source>
</evidence>
<dbReference type="GO" id="GO:0016020">
    <property type="term" value="C:membrane"/>
    <property type="evidence" value="ECO:0007669"/>
    <property type="project" value="UniProtKB-SubCell"/>
</dbReference>
<sequence length="152" mass="17611">MDELTIQNDSLTYLSDKYGYLKTVLEKSDGFINDIKLSSEKDKKRMYYTLIFFGLCVLRVFWRRLFKLPVMFVFNIIFYFMKLTLATMGLISSKRVEVDSIRPETQSSIQQFATVTTESSTLSDPIFVSSATEISDEDSEFDEALSRIIDEL</sequence>
<dbReference type="Proteomes" id="UP000094112">
    <property type="component" value="Unassembled WGS sequence"/>
</dbReference>
<feature type="transmembrane region" description="Helical" evidence="6">
    <location>
        <begin position="68"/>
        <end position="91"/>
    </location>
</feature>
<keyword evidence="3 6" id="KW-0812">Transmembrane</keyword>
<keyword evidence="9" id="KW-1185">Reference proteome</keyword>
<evidence type="ECO:0000256" key="3">
    <source>
        <dbReference type="ARBA" id="ARBA00022692"/>
    </source>
</evidence>
<protein>
    <recommendedName>
        <fullName evidence="7">Sec20 C-terminal domain-containing protein</fullName>
    </recommendedName>
</protein>
<dbReference type="InterPro" id="IPR056173">
    <property type="entry name" value="Sec20_C"/>
</dbReference>
<dbReference type="EMBL" id="KV454209">
    <property type="protein sequence ID" value="ODQ61149.1"/>
    <property type="molecule type" value="Genomic_DNA"/>
</dbReference>
<gene>
    <name evidence="8" type="ORF">WICANDRAFT_83368</name>
</gene>
<evidence type="ECO:0000256" key="2">
    <source>
        <dbReference type="ARBA" id="ARBA00022448"/>
    </source>
</evidence>
<feature type="transmembrane region" description="Helical" evidence="6">
    <location>
        <begin position="46"/>
        <end position="62"/>
    </location>
</feature>
<feature type="domain" description="Sec20 C-terminal" evidence="7">
    <location>
        <begin position="1"/>
        <end position="65"/>
    </location>
</feature>
<evidence type="ECO:0000256" key="5">
    <source>
        <dbReference type="ARBA" id="ARBA00023136"/>
    </source>
</evidence>
<keyword evidence="4 6" id="KW-1133">Transmembrane helix</keyword>
<evidence type="ECO:0000313" key="8">
    <source>
        <dbReference type="EMBL" id="ODQ61149.1"/>
    </source>
</evidence>
<evidence type="ECO:0000256" key="6">
    <source>
        <dbReference type="SAM" id="Phobius"/>
    </source>
</evidence>
<reference evidence="8 9" key="1">
    <citation type="journal article" date="2016" name="Proc. Natl. Acad. Sci. U.S.A.">
        <title>Comparative genomics of biotechnologically important yeasts.</title>
        <authorList>
            <person name="Riley R."/>
            <person name="Haridas S."/>
            <person name="Wolfe K.H."/>
            <person name="Lopes M.R."/>
            <person name="Hittinger C.T."/>
            <person name="Goeker M."/>
            <person name="Salamov A.A."/>
            <person name="Wisecaver J.H."/>
            <person name="Long T.M."/>
            <person name="Calvey C.H."/>
            <person name="Aerts A.L."/>
            <person name="Barry K.W."/>
            <person name="Choi C."/>
            <person name="Clum A."/>
            <person name="Coughlan A.Y."/>
            <person name="Deshpande S."/>
            <person name="Douglass A.P."/>
            <person name="Hanson S.J."/>
            <person name="Klenk H.-P."/>
            <person name="LaButti K.M."/>
            <person name="Lapidus A."/>
            <person name="Lindquist E.A."/>
            <person name="Lipzen A.M."/>
            <person name="Meier-Kolthoff J.P."/>
            <person name="Ohm R.A."/>
            <person name="Otillar R.P."/>
            <person name="Pangilinan J.L."/>
            <person name="Peng Y."/>
            <person name="Rokas A."/>
            <person name="Rosa C.A."/>
            <person name="Scheuner C."/>
            <person name="Sibirny A.A."/>
            <person name="Slot J.C."/>
            <person name="Stielow J.B."/>
            <person name="Sun H."/>
            <person name="Kurtzman C.P."/>
            <person name="Blackwell M."/>
            <person name="Grigoriev I.V."/>
            <person name="Jeffries T.W."/>
        </authorList>
    </citation>
    <scope>NUCLEOTIDE SEQUENCE [LARGE SCALE GENOMIC DNA]</scope>
    <source>
        <strain evidence="9">ATCC 58044 / CBS 1984 / NCYC 433 / NRRL Y-366-8</strain>
    </source>
</reference>
<dbReference type="AlphaFoldDB" id="A0A1E3P6U6"/>
<evidence type="ECO:0000256" key="1">
    <source>
        <dbReference type="ARBA" id="ARBA00004211"/>
    </source>
</evidence>
<organism evidence="8 9">
    <name type="scientific">Wickerhamomyces anomalus (strain ATCC 58044 / CBS 1984 / NCYC 433 / NRRL Y-366-8)</name>
    <name type="common">Yeast</name>
    <name type="synonym">Hansenula anomala</name>
    <dbReference type="NCBI Taxonomy" id="683960"/>
    <lineage>
        <taxon>Eukaryota</taxon>
        <taxon>Fungi</taxon>
        <taxon>Dikarya</taxon>
        <taxon>Ascomycota</taxon>
        <taxon>Saccharomycotina</taxon>
        <taxon>Saccharomycetes</taxon>
        <taxon>Phaffomycetales</taxon>
        <taxon>Wickerhamomycetaceae</taxon>
        <taxon>Wickerhamomyces</taxon>
    </lineage>
</organism>